<reference evidence="1 2" key="1">
    <citation type="submission" date="2017-12" db="EMBL/GenBank/DDBJ databases">
        <title>Genomic Encyclopedia of Type Strains, Phase III (KMG-III): the genomes of soil and plant-associated and newly described type strains.</title>
        <authorList>
            <person name="Whitman W."/>
        </authorList>
    </citation>
    <scope>NUCLEOTIDE SEQUENCE [LARGE SCALE GENOMIC DNA]</scope>
    <source>
        <strain evidence="1 2">LP43</strain>
    </source>
</reference>
<organism evidence="1 2">
    <name type="scientific">Pontibacter ramchanderi</name>
    <dbReference type="NCBI Taxonomy" id="1179743"/>
    <lineage>
        <taxon>Bacteria</taxon>
        <taxon>Pseudomonadati</taxon>
        <taxon>Bacteroidota</taxon>
        <taxon>Cytophagia</taxon>
        <taxon>Cytophagales</taxon>
        <taxon>Hymenobacteraceae</taxon>
        <taxon>Pontibacter</taxon>
    </lineage>
</organism>
<proteinExistence type="predicted"/>
<protein>
    <submittedName>
        <fullName evidence="1">Uncharacterized protein</fullName>
    </submittedName>
</protein>
<dbReference type="AlphaFoldDB" id="A0A2N3UDI7"/>
<evidence type="ECO:0000313" key="2">
    <source>
        <dbReference type="Proteomes" id="UP000233782"/>
    </source>
</evidence>
<evidence type="ECO:0000313" key="1">
    <source>
        <dbReference type="EMBL" id="PKV67421.1"/>
    </source>
</evidence>
<dbReference type="EMBL" id="PJMU01000002">
    <property type="protein sequence ID" value="PKV67421.1"/>
    <property type="molecule type" value="Genomic_DNA"/>
</dbReference>
<accession>A0A2N3UDI7</accession>
<gene>
    <name evidence="1" type="ORF">BD749_2565</name>
</gene>
<keyword evidence="2" id="KW-1185">Reference proteome</keyword>
<dbReference type="Proteomes" id="UP000233782">
    <property type="component" value="Unassembled WGS sequence"/>
</dbReference>
<sequence length="61" mass="6911">MQARVISLLLQGCTLDLLLSILLNRRNSLYREYEIAFQVGLQHELPLVRACSPYCFSGGKV</sequence>
<name>A0A2N3UDI7_9BACT</name>
<comment type="caution">
    <text evidence="1">The sequence shown here is derived from an EMBL/GenBank/DDBJ whole genome shotgun (WGS) entry which is preliminary data.</text>
</comment>